<dbReference type="Proteomes" id="UP000604046">
    <property type="component" value="Unassembled WGS sequence"/>
</dbReference>
<feature type="transmembrane region" description="Helical" evidence="2">
    <location>
        <begin position="279"/>
        <end position="299"/>
    </location>
</feature>
<dbReference type="EMBL" id="CAJNDS010002200">
    <property type="protein sequence ID" value="CAE7369138.1"/>
    <property type="molecule type" value="Genomic_DNA"/>
</dbReference>
<evidence type="ECO:0000256" key="1">
    <source>
        <dbReference type="SAM" id="MobiDB-lite"/>
    </source>
</evidence>
<dbReference type="AlphaFoldDB" id="A0A812Q601"/>
<keyword evidence="2" id="KW-1133">Transmembrane helix</keyword>
<proteinExistence type="predicted"/>
<feature type="transmembrane region" description="Helical" evidence="2">
    <location>
        <begin position="311"/>
        <end position="329"/>
    </location>
</feature>
<organism evidence="3 4">
    <name type="scientific">Symbiodinium natans</name>
    <dbReference type="NCBI Taxonomy" id="878477"/>
    <lineage>
        <taxon>Eukaryota</taxon>
        <taxon>Sar</taxon>
        <taxon>Alveolata</taxon>
        <taxon>Dinophyceae</taxon>
        <taxon>Suessiales</taxon>
        <taxon>Symbiodiniaceae</taxon>
        <taxon>Symbiodinium</taxon>
    </lineage>
</organism>
<keyword evidence="4" id="KW-1185">Reference proteome</keyword>
<feature type="transmembrane region" description="Helical" evidence="2">
    <location>
        <begin position="187"/>
        <end position="211"/>
    </location>
</feature>
<sequence>MLEACESCGYQREGLPGELQEESVQKQVPGDPEAKTCAVWNDLRVAAEVEVRSEWRVIYPEARMDFEIDSLDAHPQLSVRLRDDRNVWGTCAVAQGAALQLSSSFGAFGREALKHAQEEEAGAEEEGRARTRRQAEINQEKNAEVTQAVLRRQKRAMTCMILCMLSLLTGMVSCAVASFNLEAELQGVLLAAALVVLFGCGACGIIGLGGAAGGLDLSKGQVQDSVRANPELQQFQLLARDEGWTTQLGLSCFCLCPFVSFSCAVAMSVAIGLSGYGRLLAVLCGPVALMMCCGGVYGWRSEDGGWKKKADSAFAGAFFFPFLWPYFLLQNCGFMDSFASLLLKPPKGSLDAAVHTTHEHTIVFEGNVLPKRETVCSWPGKYATAWDELVAGSRQDDISAAVVFLPQGSKHFGLHDPIPPRQDLCDLHGECWCTPLYGEAKPWGCRWWSKWIANVEQAVSDKCTLVVYYVNGMRGKGKVRDFTNAGKEHARREAIFRCKDAFLQSDSFQNALLAGLRHLSNKQGPDSSSPYSREVHRLFLATLSEEDRVFLEASEGLGNSQKAEVAWLERNGYPYIEKEVWELASSPPKAIGQADQISYSVASGKGVPGTLHVSHAWHVKACKPYKPCQTL</sequence>
<feature type="transmembrane region" description="Helical" evidence="2">
    <location>
        <begin position="248"/>
        <end position="273"/>
    </location>
</feature>
<evidence type="ECO:0000256" key="2">
    <source>
        <dbReference type="SAM" id="Phobius"/>
    </source>
</evidence>
<protein>
    <submittedName>
        <fullName evidence="3">Uncharacterized protein</fullName>
    </submittedName>
</protein>
<evidence type="ECO:0000313" key="4">
    <source>
        <dbReference type="Proteomes" id="UP000604046"/>
    </source>
</evidence>
<accession>A0A812Q601</accession>
<gene>
    <name evidence="3" type="ORF">SNAT2548_LOCUS20107</name>
</gene>
<comment type="caution">
    <text evidence="3">The sequence shown here is derived from an EMBL/GenBank/DDBJ whole genome shotgun (WGS) entry which is preliminary data.</text>
</comment>
<evidence type="ECO:0000313" key="3">
    <source>
        <dbReference type="EMBL" id="CAE7369138.1"/>
    </source>
</evidence>
<feature type="transmembrane region" description="Helical" evidence="2">
    <location>
        <begin position="159"/>
        <end position="181"/>
    </location>
</feature>
<keyword evidence="2" id="KW-0812">Transmembrane</keyword>
<keyword evidence="2" id="KW-0472">Membrane</keyword>
<feature type="compositionally biased region" description="Basic and acidic residues" evidence="1">
    <location>
        <begin position="125"/>
        <end position="137"/>
    </location>
</feature>
<reference evidence="3" key="1">
    <citation type="submission" date="2021-02" db="EMBL/GenBank/DDBJ databases">
        <authorList>
            <person name="Dougan E. K."/>
            <person name="Rhodes N."/>
            <person name="Thang M."/>
            <person name="Chan C."/>
        </authorList>
    </citation>
    <scope>NUCLEOTIDE SEQUENCE</scope>
</reference>
<name>A0A812Q601_9DINO</name>
<feature type="region of interest" description="Disordered" evidence="1">
    <location>
        <begin position="117"/>
        <end position="137"/>
    </location>
</feature>